<comment type="pathway">
    <text evidence="17">Amino-acid biosynthesis; L-glutamate biosynthesis via GLT pathway; L-glutamate from 2-oxoglutarate and L-glutamine (NADP(+) route): step 1/1.</text>
</comment>
<dbReference type="Pfam" id="PF00310">
    <property type="entry name" value="GATase_2"/>
    <property type="match status" value="1"/>
</dbReference>
<dbReference type="PANTHER" id="PTHR11938">
    <property type="entry name" value="FAD NADPH DEHYDROGENASE/OXIDOREDUCTASE"/>
    <property type="match status" value="1"/>
</dbReference>
<dbReference type="EMBL" id="JACHGJ010000003">
    <property type="protein sequence ID" value="MBB6480469.1"/>
    <property type="molecule type" value="Genomic_DNA"/>
</dbReference>
<dbReference type="PANTHER" id="PTHR11938:SF133">
    <property type="entry name" value="GLUTAMATE SYNTHASE (NADH)"/>
    <property type="match status" value="1"/>
</dbReference>
<protein>
    <recommendedName>
        <fullName evidence="19">Glutamate synthase [NADPH] large chain</fullName>
        <ecNumber evidence="5">1.4.1.13</ecNumber>
    </recommendedName>
    <alternativeName>
        <fullName evidence="20">Glutamate synthase subunit alpha</fullName>
    </alternativeName>
</protein>
<evidence type="ECO:0000256" key="18">
    <source>
        <dbReference type="ARBA" id="ARBA00048151"/>
    </source>
</evidence>
<dbReference type="FunFam" id="2.160.20.60:FF:000001">
    <property type="entry name" value="Glutamate synthase, large subunit"/>
    <property type="match status" value="1"/>
</dbReference>
<evidence type="ECO:0000256" key="11">
    <source>
        <dbReference type="ARBA" id="ARBA00022962"/>
    </source>
</evidence>
<evidence type="ECO:0000313" key="23">
    <source>
        <dbReference type="Proteomes" id="UP000587760"/>
    </source>
</evidence>
<keyword evidence="14" id="KW-0411">Iron-sulfur</keyword>
<evidence type="ECO:0000256" key="1">
    <source>
        <dbReference type="ARBA" id="ARBA00001917"/>
    </source>
</evidence>
<organism evidence="22 23">
    <name type="scientific">Spirochaeta isovalerica</name>
    <dbReference type="NCBI Taxonomy" id="150"/>
    <lineage>
        <taxon>Bacteria</taxon>
        <taxon>Pseudomonadati</taxon>
        <taxon>Spirochaetota</taxon>
        <taxon>Spirochaetia</taxon>
        <taxon>Spirochaetales</taxon>
        <taxon>Spirochaetaceae</taxon>
        <taxon>Spirochaeta</taxon>
    </lineage>
</organism>
<evidence type="ECO:0000256" key="19">
    <source>
        <dbReference type="ARBA" id="ARBA00072108"/>
    </source>
</evidence>
<dbReference type="InterPro" id="IPR002932">
    <property type="entry name" value="Glu_synthdom"/>
</dbReference>
<dbReference type="InterPro" id="IPR013785">
    <property type="entry name" value="Aldolase_TIM"/>
</dbReference>
<keyword evidence="7" id="KW-0285">Flavoprotein</keyword>
<dbReference type="InterPro" id="IPR006982">
    <property type="entry name" value="Glu_synth_centr_N"/>
</dbReference>
<comment type="similarity">
    <text evidence="4">Belongs to the glutamate synthase family.</text>
</comment>
<evidence type="ECO:0000256" key="16">
    <source>
        <dbReference type="ARBA" id="ARBA00023291"/>
    </source>
</evidence>
<evidence type="ECO:0000256" key="13">
    <source>
        <dbReference type="ARBA" id="ARBA00023004"/>
    </source>
</evidence>
<evidence type="ECO:0000256" key="15">
    <source>
        <dbReference type="ARBA" id="ARBA00023164"/>
    </source>
</evidence>
<comment type="catalytic activity">
    <reaction evidence="18">
        <text>2 L-glutamate + NADP(+) = L-glutamine + 2-oxoglutarate + NADPH + H(+)</text>
        <dbReference type="Rhea" id="RHEA:15501"/>
        <dbReference type="ChEBI" id="CHEBI:15378"/>
        <dbReference type="ChEBI" id="CHEBI:16810"/>
        <dbReference type="ChEBI" id="CHEBI:29985"/>
        <dbReference type="ChEBI" id="CHEBI:57783"/>
        <dbReference type="ChEBI" id="CHEBI:58349"/>
        <dbReference type="ChEBI" id="CHEBI:58359"/>
        <dbReference type="EC" id="1.4.1.13"/>
    </reaction>
</comment>
<dbReference type="Gene3D" id="2.160.20.60">
    <property type="entry name" value="Glutamate synthase, alpha subunit, C-terminal domain"/>
    <property type="match status" value="1"/>
</dbReference>
<dbReference type="GO" id="GO:0006537">
    <property type="term" value="P:glutamate biosynthetic process"/>
    <property type="evidence" value="ECO:0007669"/>
    <property type="project" value="UniProtKB-KW"/>
</dbReference>
<comment type="cofactor">
    <cofactor evidence="3">
        <name>FAD</name>
        <dbReference type="ChEBI" id="CHEBI:57692"/>
    </cofactor>
</comment>
<comment type="cofactor">
    <cofactor evidence="2">
        <name>[3Fe-4S] cluster</name>
        <dbReference type="ChEBI" id="CHEBI:21137"/>
    </cofactor>
</comment>
<gene>
    <name evidence="22" type="ORF">HNR50_002132</name>
</gene>
<dbReference type="Gene3D" id="3.20.20.70">
    <property type="entry name" value="Aldolase class I"/>
    <property type="match status" value="2"/>
</dbReference>
<keyword evidence="11" id="KW-0315">Glutamine amidotransferase</keyword>
<dbReference type="Pfam" id="PF01645">
    <property type="entry name" value="Glu_synthase"/>
    <property type="match status" value="1"/>
</dbReference>
<dbReference type="InterPro" id="IPR029055">
    <property type="entry name" value="Ntn_hydrolases_N"/>
</dbReference>
<keyword evidence="23" id="KW-1185">Reference proteome</keyword>
<keyword evidence="15" id="KW-0314">Glutamate biosynthesis</keyword>
<evidence type="ECO:0000256" key="20">
    <source>
        <dbReference type="ARBA" id="ARBA00079921"/>
    </source>
</evidence>
<dbReference type="Proteomes" id="UP000587760">
    <property type="component" value="Unassembled WGS sequence"/>
</dbReference>
<feature type="domain" description="Glutamine amidotransferase type-2" evidence="21">
    <location>
        <begin position="17"/>
        <end position="410"/>
    </location>
</feature>
<dbReference type="SUPFAM" id="SSF56235">
    <property type="entry name" value="N-terminal nucleophile aminohydrolases (Ntn hydrolases)"/>
    <property type="match status" value="1"/>
</dbReference>
<dbReference type="PROSITE" id="PS51278">
    <property type="entry name" value="GATASE_TYPE_2"/>
    <property type="match status" value="1"/>
</dbReference>
<dbReference type="CDD" id="cd02808">
    <property type="entry name" value="GltS_FMN"/>
    <property type="match status" value="1"/>
</dbReference>
<keyword evidence="8" id="KW-0288">FMN</keyword>
<dbReference type="InterPro" id="IPR002489">
    <property type="entry name" value="Glu_synth_asu_C"/>
</dbReference>
<keyword evidence="16" id="KW-0003">3Fe-4S</keyword>
<dbReference type="Pfam" id="PF04898">
    <property type="entry name" value="Glu_syn_central"/>
    <property type="match status" value="1"/>
</dbReference>
<evidence type="ECO:0000256" key="3">
    <source>
        <dbReference type="ARBA" id="ARBA00001974"/>
    </source>
</evidence>
<evidence type="ECO:0000256" key="8">
    <source>
        <dbReference type="ARBA" id="ARBA00022643"/>
    </source>
</evidence>
<dbReference type="FunFam" id="3.60.20.10:FF:000001">
    <property type="entry name" value="Glutamate synthase, large subunit"/>
    <property type="match status" value="1"/>
</dbReference>
<dbReference type="InterPro" id="IPR050711">
    <property type="entry name" value="ET-N_metabolism_enzyme"/>
</dbReference>
<dbReference type="GO" id="GO:0004355">
    <property type="term" value="F:glutamate synthase (NADPH) activity"/>
    <property type="evidence" value="ECO:0007669"/>
    <property type="project" value="UniProtKB-EC"/>
</dbReference>
<keyword evidence="12" id="KW-0560">Oxidoreductase</keyword>
<reference evidence="22 23" key="1">
    <citation type="submission" date="2020-08" db="EMBL/GenBank/DDBJ databases">
        <title>Genomic Encyclopedia of Type Strains, Phase IV (KMG-IV): sequencing the most valuable type-strain genomes for metagenomic binning, comparative biology and taxonomic classification.</title>
        <authorList>
            <person name="Goeker M."/>
        </authorList>
    </citation>
    <scope>NUCLEOTIDE SEQUENCE [LARGE SCALE GENOMIC DNA]</scope>
    <source>
        <strain evidence="22 23">DSM 2461</strain>
    </source>
</reference>
<dbReference type="CDD" id="cd00982">
    <property type="entry name" value="gltB_C"/>
    <property type="match status" value="1"/>
</dbReference>
<evidence type="ECO:0000256" key="4">
    <source>
        <dbReference type="ARBA" id="ARBA00009716"/>
    </source>
</evidence>
<dbReference type="GO" id="GO:0019676">
    <property type="term" value="P:ammonia assimilation cycle"/>
    <property type="evidence" value="ECO:0007669"/>
    <property type="project" value="TreeGrafter"/>
</dbReference>
<evidence type="ECO:0000256" key="12">
    <source>
        <dbReference type="ARBA" id="ARBA00023002"/>
    </source>
</evidence>
<dbReference type="InterPro" id="IPR017932">
    <property type="entry name" value="GATase_2_dom"/>
</dbReference>
<keyword evidence="10" id="KW-0274">FAD</keyword>
<evidence type="ECO:0000256" key="5">
    <source>
        <dbReference type="ARBA" id="ARBA00012079"/>
    </source>
</evidence>
<accession>A0A841RC57</accession>
<evidence type="ECO:0000256" key="9">
    <source>
        <dbReference type="ARBA" id="ARBA00022723"/>
    </source>
</evidence>
<comment type="cofactor">
    <cofactor evidence="1">
        <name>FMN</name>
        <dbReference type="ChEBI" id="CHEBI:58210"/>
    </cofactor>
</comment>
<evidence type="ECO:0000256" key="6">
    <source>
        <dbReference type="ARBA" id="ARBA00022605"/>
    </source>
</evidence>
<evidence type="ECO:0000256" key="10">
    <source>
        <dbReference type="ARBA" id="ARBA00022827"/>
    </source>
</evidence>
<sequence>MLEKKGLYDPKHEHDACGVGFVADISGKRSHRIVEEGVQILCNLEHRGAVGGDMKTGDGAGMLLQIPHKFLSRVVDFDLPPEGEYGAGMIFLPADKTRAEEACRLTEDIAAAEGAVLLGWRNVPINADCLGEQARSVMPSFKQIFVTFKDIKKSDLELKLYILRKALEKGAREKGFNQDLYYIPSLSSKTMIYKGMFVSTQFVTFYPDLAEKDFESAMSLVHQRYSTNTFPSWPLAQPFRYIAHNGEINTLRRNAGNMSAREATLTSEIFGDDMPKLLPVASSMGSDSAVFDNVFELIHKGGRSMEHTMMMMVPEAFGSKYHISEDKRAFYEYHSALMEPWDGPAALVFTDGTRIGATLDRNGLRPGRYTLTKSGKVVLASETGVIDVPAEDVLEKGRLAPGKMFLVDMERKRVIRDNEIKNYITRQQPYRRWLVENKIELKGLLETPGDVKYDSDTLRERLKAFGYTFEDLRQIVTPMANNAQEPVGSMGNDGALAVLSEKPQLLYDYFKQLFAQVTNPPIDPYREQLVMSLMSYIGRERNLLSETPEHCHQLKLAHPILANDDISYLKRNDMKDFKVATVSMLFQITETTGILEKAIERLCRDAEDKVNEGNSLIILSDRGIDKEFTAIPALLAVAAVDQYLIARGKRHLIGLVVETGEAREVHHFATLISFGASAINPYLVFETLTDLQSRGYIRQELTVSHAIEHYILAVKKGLLKVMSKMGVSTIRSYKGSKMYEAIGLAGDFTDKYFNGVTSNVNGIGIEQVEIDLIKRHKAAYEPSNTYSRRFESGGKYSARVKADRHLFSAKAVVTMQKAVRNKDYGIFKQYSNEINDQSRAINTLRSLFAFKPGKSVPIDEVETEDSIVRRFVSSAMSFGSLSKEAHETMAVGMNRIGGMSNSGEGGEDDTRYDLLPNGDDRRSHVKQVASGRFGVDSNYLYNANELQIKMAQGAKPGEGGQLPGYKVNDVIARVRHSTPGVMLISPPPHHDIYSIEDLSQLIFDLKNANPAARVSVKLVSEAGVGTVAAGVAKGKADMVLISGGDGGTGASPLSSIKYAGSYWEIGLAETQQVLVMNKLRSRIRIQCDGQMKTGRDIVIAAMLGAEEFGFGSASLVAIGCVMMRKCHTNACPVGIATQNGELRKRFPGKAEHLENFMMFIAREVREIMAELGFRTFDEMVGRVDRLDVSEAIDHYKKKGLDFSKVLTVPEVPEGETLYCTSSQNHDFSLSLDPELIEKSKAALDNRQLVNIAMPIRNCNRTVGAMLSSRVTAKYGAKGLPNDTISVKFDGSAGQSFGAFLTKGITFELEGDSNDYLGKGLSGGKIILYPPLKSTFSGFRNIITGNVNLFGATGGEVYINGRAGERFAVRNSGAKAVVEGVGDHGCEYMTGGTVVIIGKTGVNFAAGMSGGVAYVYDENQLFDTKCNLEMVEIEPVVEEEDKNILYEMISKHTEYTNSKQGLRLLENWEESLPLFVKVMPQDYKKALEKLMEREMIESDSETVTEEVYL</sequence>
<comment type="caution">
    <text evidence="22">The sequence shown here is derived from an EMBL/GenBank/DDBJ whole genome shotgun (WGS) entry which is preliminary data.</text>
</comment>
<dbReference type="SUPFAM" id="SSF51395">
    <property type="entry name" value="FMN-linked oxidoreductases"/>
    <property type="match status" value="1"/>
</dbReference>
<dbReference type="GO" id="GO:0046872">
    <property type="term" value="F:metal ion binding"/>
    <property type="evidence" value="ECO:0007669"/>
    <property type="project" value="UniProtKB-KW"/>
</dbReference>
<dbReference type="SUPFAM" id="SSF69336">
    <property type="entry name" value="Alpha subunit of glutamate synthase, C-terminal domain"/>
    <property type="match status" value="1"/>
</dbReference>
<evidence type="ECO:0000256" key="7">
    <source>
        <dbReference type="ARBA" id="ARBA00022630"/>
    </source>
</evidence>
<name>A0A841RC57_9SPIO</name>
<dbReference type="RefSeq" id="WP_184746729.1">
    <property type="nucleotide sequence ID" value="NZ_JACHGJ010000003.1"/>
</dbReference>
<dbReference type="InterPro" id="IPR036485">
    <property type="entry name" value="Glu_synth_asu_C_sf"/>
</dbReference>
<evidence type="ECO:0000313" key="22">
    <source>
        <dbReference type="EMBL" id="MBB6480469.1"/>
    </source>
</evidence>
<evidence type="ECO:0000256" key="17">
    <source>
        <dbReference type="ARBA" id="ARBA00037898"/>
    </source>
</evidence>
<dbReference type="Gene3D" id="3.60.20.10">
    <property type="entry name" value="Glutamine Phosphoribosylpyrophosphate, subunit 1, domain 1"/>
    <property type="match status" value="1"/>
</dbReference>
<keyword evidence="6" id="KW-0028">Amino-acid biosynthesis</keyword>
<proteinExistence type="inferred from homology"/>
<evidence type="ECO:0000256" key="14">
    <source>
        <dbReference type="ARBA" id="ARBA00023014"/>
    </source>
</evidence>
<evidence type="ECO:0000256" key="2">
    <source>
        <dbReference type="ARBA" id="ARBA00001927"/>
    </source>
</evidence>
<dbReference type="NCBIfam" id="NF008730">
    <property type="entry name" value="PRK11750.1"/>
    <property type="match status" value="1"/>
</dbReference>
<dbReference type="EC" id="1.4.1.13" evidence="5"/>
<evidence type="ECO:0000259" key="21">
    <source>
        <dbReference type="PROSITE" id="PS51278"/>
    </source>
</evidence>
<dbReference type="CDD" id="cd00713">
    <property type="entry name" value="GltS"/>
    <property type="match status" value="1"/>
</dbReference>
<keyword evidence="9" id="KW-0479">Metal-binding</keyword>
<keyword evidence="13" id="KW-0408">Iron</keyword>
<dbReference type="GO" id="GO:0051538">
    <property type="term" value="F:3 iron, 4 sulfur cluster binding"/>
    <property type="evidence" value="ECO:0007669"/>
    <property type="project" value="UniProtKB-KW"/>
</dbReference>
<dbReference type="Pfam" id="PF01493">
    <property type="entry name" value="GXGXG"/>
    <property type="match status" value="1"/>
</dbReference>
<dbReference type="FunFam" id="3.20.20.70:FF:000031">
    <property type="entry name" value="Glutamate synthase 1 [NADH]"/>
    <property type="match status" value="1"/>
</dbReference>